<dbReference type="SMART" id="SM00355">
    <property type="entry name" value="ZnF_C2H2"/>
    <property type="match status" value="2"/>
</dbReference>
<dbReference type="SMART" id="SM00220">
    <property type="entry name" value="S_TKc"/>
    <property type="match status" value="1"/>
</dbReference>
<dbReference type="InterPro" id="IPR013087">
    <property type="entry name" value="Znf_C2H2_type"/>
</dbReference>
<comment type="caution">
    <text evidence="9">The sequence shown here is derived from an EMBL/GenBank/DDBJ whole genome shotgun (WGS) entry which is preliminary data.</text>
</comment>
<dbReference type="Gene3D" id="3.30.160.60">
    <property type="entry name" value="Classic Zinc Finger"/>
    <property type="match status" value="1"/>
</dbReference>
<dbReference type="InterPro" id="IPR008266">
    <property type="entry name" value="Tyr_kinase_AS"/>
</dbReference>
<keyword evidence="6" id="KW-0862">Zinc</keyword>
<keyword evidence="4" id="KW-0067">ATP-binding</keyword>
<dbReference type="InterPro" id="IPR050339">
    <property type="entry name" value="CC_SR_Kinase"/>
</dbReference>
<dbReference type="PANTHER" id="PTHR11042">
    <property type="entry name" value="EUKARYOTIC TRANSLATION INITIATION FACTOR 2-ALPHA KINASE EIF2-ALPHA KINASE -RELATED"/>
    <property type="match status" value="1"/>
</dbReference>
<dbReference type="PANTHER" id="PTHR11042:SF187">
    <property type="entry name" value="EUKARYOTIC TRANSLATION INITIATION FACTOR 2-ALPHA KINASE 2"/>
    <property type="match status" value="1"/>
</dbReference>
<feature type="domain" description="Protein kinase" evidence="7">
    <location>
        <begin position="175"/>
        <end position="422"/>
    </location>
</feature>
<reference evidence="9" key="1">
    <citation type="submission" date="2019-06" db="EMBL/GenBank/DDBJ databases">
        <authorList>
            <person name="Zheng W."/>
        </authorList>
    </citation>
    <scope>NUCLEOTIDE SEQUENCE</scope>
    <source>
        <strain evidence="9">QDHG01</strain>
    </source>
</reference>
<evidence type="ECO:0000256" key="6">
    <source>
        <dbReference type="PROSITE-ProRule" id="PRU00042"/>
    </source>
</evidence>
<evidence type="ECO:0000313" key="9">
    <source>
        <dbReference type="EMBL" id="TNV71412.1"/>
    </source>
</evidence>
<keyword evidence="6" id="KW-0479">Metal-binding</keyword>
<organism evidence="9 10">
    <name type="scientific">Halteria grandinella</name>
    <dbReference type="NCBI Taxonomy" id="5974"/>
    <lineage>
        <taxon>Eukaryota</taxon>
        <taxon>Sar</taxon>
        <taxon>Alveolata</taxon>
        <taxon>Ciliophora</taxon>
        <taxon>Intramacronucleata</taxon>
        <taxon>Spirotrichea</taxon>
        <taxon>Stichotrichia</taxon>
        <taxon>Sporadotrichida</taxon>
        <taxon>Halteriidae</taxon>
        <taxon>Halteria</taxon>
    </lineage>
</organism>
<dbReference type="SUPFAM" id="SSF56112">
    <property type="entry name" value="Protein kinase-like (PK-like)"/>
    <property type="match status" value="1"/>
</dbReference>
<dbReference type="InterPro" id="IPR000719">
    <property type="entry name" value="Prot_kinase_dom"/>
</dbReference>
<evidence type="ECO:0000259" key="7">
    <source>
        <dbReference type="PROSITE" id="PS50011"/>
    </source>
</evidence>
<dbReference type="GO" id="GO:0017148">
    <property type="term" value="P:negative regulation of translation"/>
    <property type="evidence" value="ECO:0007669"/>
    <property type="project" value="UniProtKB-KW"/>
</dbReference>
<dbReference type="PROSITE" id="PS00109">
    <property type="entry name" value="PROTEIN_KINASE_TYR"/>
    <property type="match status" value="1"/>
</dbReference>
<keyword evidence="2" id="KW-0547">Nucleotide-binding</keyword>
<proteinExistence type="predicted"/>
<dbReference type="GO" id="GO:0005737">
    <property type="term" value="C:cytoplasm"/>
    <property type="evidence" value="ECO:0007669"/>
    <property type="project" value="TreeGrafter"/>
</dbReference>
<feature type="domain" description="C2H2-type" evidence="8">
    <location>
        <begin position="37"/>
        <end position="65"/>
    </location>
</feature>
<evidence type="ECO:0000256" key="4">
    <source>
        <dbReference type="ARBA" id="ARBA00022840"/>
    </source>
</evidence>
<dbReference type="EMBL" id="RRYP01029813">
    <property type="protein sequence ID" value="TNV71412.1"/>
    <property type="molecule type" value="Genomic_DNA"/>
</dbReference>
<evidence type="ECO:0000256" key="3">
    <source>
        <dbReference type="ARBA" id="ARBA00022777"/>
    </source>
</evidence>
<keyword evidence="1" id="KW-0808">Transferase</keyword>
<dbReference type="PROSITE" id="PS00028">
    <property type="entry name" value="ZINC_FINGER_C2H2_1"/>
    <property type="match status" value="2"/>
</dbReference>
<keyword evidence="10" id="KW-1185">Reference proteome</keyword>
<accession>A0A8J8NAN3</accession>
<dbReference type="Pfam" id="PF00069">
    <property type="entry name" value="Pkinase"/>
    <property type="match status" value="1"/>
</dbReference>
<keyword evidence="5" id="KW-0652">Protein synthesis inhibitor</keyword>
<dbReference type="GO" id="GO:0004694">
    <property type="term" value="F:eukaryotic translation initiation factor 2alpha kinase activity"/>
    <property type="evidence" value="ECO:0007669"/>
    <property type="project" value="TreeGrafter"/>
</dbReference>
<keyword evidence="3" id="KW-0418">Kinase</keyword>
<evidence type="ECO:0000256" key="2">
    <source>
        <dbReference type="ARBA" id="ARBA00022741"/>
    </source>
</evidence>
<evidence type="ECO:0000256" key="5">
    <source>
        <dbReference type="ARBA" id="ARBA00023193"/>
    </source>
</evidence>
<dbReference type="GO" id="GO:0008270">
    <property type="term" value="F:zinc ion binding"/>
    <property type="evidence" value="ECO:0007669"/>
    <property type="project" value="UniProtKB-KW"/>
</dbReference>
<gene>
    <name evidence="9" type="ORF">FGO68_gene5463</name>
</gene>
<dbReference type="InterPro" id="IPR011009">
    <property type="entry name" value="Kinase-like_dom_sf"/>
</dbReference>
<dbReference type="AlphaFoldDB" id="A0A8J8NAN3"/>
<dbReference type="OrthoDB" id="4062651at2759"/>
<feature type="domain" description="C2H2-type" evidence="8">
    <location>
        <begin position="77"/>
        <end position="105"/>
    </location>
</feature>
<dbReference type="PROSITE" id="PS50011">
    <property type="entry name" value="PROTEIN_KINASE_DOM"/>
    <property type="match status" value="1"/>
</dbReference>
<dbReference type="GO" id="GO:0005634">
    <property type="term" value="C:nucleus"/>
    <property type="evidence" value="ECO:0007669"/>
    <property type="project" value="TreeGrafter"/>
</dbReference>
<dbReference type="Proteomes" id="UP000785679">
    <property type="component" value="Unassembled WGS sequence"/>
</dbReference>
<name>A0A8J8NAN3_HALGN</name>
<sequence>MELYQTQIDANALNSAINDEQPSLPIQQLLPQQPQGFQCILCNKTFAQKFNLNKHHKKQHLNPQRTYMKHIKKGKKKLCAICGKGFSHTTSIKNHYARFHTKEELAKKSIPQEPIVAFHRQIAKKKTKVGAFMAELEEERRDAFLLLKDNIRVIILEKQYRLPILKLVAYEGALQSNITPVRDGITQMHYREKEAYKVHYFADMELDTAYVSRIGLEYQILKLAAKHKSLHLSPLLHACLGRDHVAFKVPKYEISLAQWLRKNRDTRHYLKIFLQVITGLRELHDMGFVHRDLRPSNIMLCTRPYRATIINFEYATPRSQATRGTNIGKEGYAPPNCQLKDGDTLWDVYSLAAMILEADMYPGEYQTMAKERGLQLKAEQHIKEPQTCPKLRDLLYSTMLKAQIERMEGLDTIEELIKQVNFRKYPKGSLKASKRALRLKPTVKGAGNFGAAEK</sequence>
<protein>
    <submittedName>
        <fullName evidence="9">Uncharacterized protein</fullName>
    </submittedName>
</protein>
<dbReference type="GO" id="GO:0005524">
    <property type="term" value="F:ATP binding"/>
    <property type="evidence" value="ECO:0007669"/>
    <property type="project" value="UniProtKB-KW"/>
</dbReference>
<dbReference type="Gene3D" id="1.10.510.10">
    <property type="entry name" value="Transferase(Phosphotransferase) domain 1"/>
    <property type="match status" value="1"/>
</dbReference>
<evidence type="ECO:0000259" key="8">
    <source>
        <dbReference type="PROSITE" id="PS50157"/>
    </source>
</evidence>
<keyword evidence="6" id="KW-0863">Zinc-finger</keyword>
<evidence type="ECO:0000256" key="1">
    <source>
        <dbReference type="ARBA" id="ARBA00022679"/>
    </source>
</evidence>
<evidence type="ECO:0000313" key="10">
    <source>
        <dbReference type="Proteomes" id="UP000785679"/>
    </source>
</evidence>
<dbReference type="PROSITE" id="PS50157">
    <property type="entry name" value="ZINC_FINGER_C2H2_2"/>
    <property type="match status" value="2"/>
</dbReference>